<evidence type="ECO:0000313" key="1">
    <source>
        <dbReference type="EMBL" id="KAI0069011.1"/>
    </source>
</evidence>
<name>A0ACB8TKN2_9AGAM</name>
<protein>
    <submittedName>
        <fullName evidence="1">Uncharacterized protein</fullName>
    </submittedName>
</protein>
<sequence>MNQLPAATRVRQKHVTGMNGLSKETPSSSPRAAKSKLGTYQDSHHRRFGRSKYVFEPELPRLPCCLRDLFENSRNSGVKGPEKHCILQSCQCRMRQFPWSAVYCQYCPAVVSYDSAARWNVRGWPVSRGRQGYVPQTSHAAVAIEQSRA</sequence>
<reference evidence="1" key="2">
    <citation type="journal article" date="2022" name="New Phytol.">
        <title>Evolutionary transition to the ectomycorrhizal habit in the genomes of a hyperdiverse lineage of mushroom-forming fungi.</title>
        <authorList>
            <person name="Looney B."/>
            <person name="Miyauchi S."/>
            <person name="Morin E."/>
            <person name="Drula E."/>
            <person name="Courty P.E."/>
            <person name="Kohler A."/>
            <person name="Kuo A."/>
            <person name="LaButti K."/>
            <person name="Pangilinan J."/>
            <person name="Lipzen A."/>
            <person name="Riley R."/>
            <person name="Andreopoulos W."/>
            <person name="He G."/>
            <person name="Johnson J."/>
            <person name="Nolan M."/>
            <person name="Tritt A."/>
            <person name="Barry K.W."/>
            <person name="Grigoriev I.V."/>
            <person name="Nagy L.G."/>
            <person name="Hibbett D."/>
            <person name="Henrissat B."/>
            <person name="Matheny P.B."/>
            <person name="Labbe J."/>
            <person name="Martin F.M."/>
        </authorList>
    </citation>
    <scope>NUCLEOTIDE SEQUENCE</scope>
    <source>
        <strain evidence="1">HHB10654</strain>
    </source>
</reference>
<reference evidence="1" key="1">
    <citation type="submission" date="2021-03" db="EMBL/GenBank/DDBJ databases">
        <authorList>
            <consortium name="DOE Joint Genome Institute"/>
            <person name="Ahrendt S."/>
            <person name="Looney B.P."/>
            <person name="Miyauchi S."/>
            <person name="Morin E."/>
            <person name="Drula E."/>
            <person name="Courty P.E."/>
            <person name="Chicoki N."/>
            <person name="Fauchery L."/>
            <person name="Kohler A."/>
            <person name="Kuo A."/>
            <person name="Labutti K."/>
            <person name="Pangilinan J."/>
            <person name="Lipzen A."/>
            <person name="Riley R."/>
            <person name="Andreopoulos W."/>
            <person name="He G."/>
            <person name="Johnson J."/>
            <person name="Barry K.W."/>
            <person name="Grigoriev I.V."/>
            <person name="Nagy L."/>
            <person name="Hibbett D."/>
            <person name="Henrissat B."/>
            <person name="Matheny P.B."/>
            <person name="Labbe J."/>
            <person name="Martin F."/>
        </authorList>
    </citation>
    <scope>NUCLEOTIDE SEQUENCE</scope>
    <source>
        <strain evidence="1">HHB10654</strain>
    </source>
</reference>
<keyword evidence="2" id="KW-1185">Reference proteome</keyword>
<organism evidence="1 2">
    <name type="scientific">Artomyces pyxidatus</name>
    <dbReference type="NCBI Taxonomy" id="48021"/>
    <lineage>
        <taxon>Eukaryota</taxon>
        <taxon>Fungi</taxon>
        <taxon>Dikarya</taxon>
        <taxon>Basidiomycota</taxon>
        <taxon>Agaricomycotina</taxon>
        <taxon>Agaricomycetes</taxon>
        <taxon>Russulales</taxon>
        <taxon>Auriscalpiaceae</taxon>
        <taxon>Artomyces</taxon>
    </lineage>
</organism>
<gene>
    <name evidence="1" type="ORF">BV25DRAFT_72864</name>
</gene>
<accession>A0ACB8TKN2</accession>
<dbReference type="Proteomes" id="UP000814140">
    <property type="component" value="Unassembled WGS sequence"/>
</dbReference>
<comment type="caution">
    <text evidence="1">The sequence shown here is derived from an EMBL/GenBank/DDBJ whole genome shotgun (WGS) entry which is preliminary data.</text>
</comment>
<dbReference type="EMBL" id="MU277187">
    <property type="protein sequence ID" value="KAI0069011.1"/>
    <property type="molecule type" value="Genomic_DNA"/>
</dbReference>
<evidence type="ECO:0000313" key="2">
    <source>
        <dbReference type="Proteomes" id="UP000814140"/>
    </source>
</evidence>
<proteinExistence type="predicted"/>